<accession>A0AAD7R6U2</accession>
<feature type="region of interest" description="Disordered" evidence="1">
    <location>
        <begin position="1"/>
        <end position="31"/>
    </location>
</feature>
<dbReference type="AlphaFoldDB" id="A0AAD7R6U2"/>
<proteinExistence type="predicted"/>
<feature type="compositionally biased region" description="Polar residues" evidence="1">
    <location>
        <begin position="12"/>
        <end position="24"/>
    </location>
</feature>
<comment type="caution">
    <text evidence="2">The sequence shown here is derived from an EMBL/GenBank/DDBJ whole genome shotgun (WGS) entry which is preliminary data.</text>
</comment>
<name>A0AAD7R6U2_9TELE</name>
<dbReference type="Proteomes" id="UP001221898">
    <property type="component" value="Unassembled WGS sequence"/>
</dbReference>
<dbReference type="EMBL" id="JAINUG010000503">
    <property type="protein sequence ID" value="KAJ8367124.1"/>
    <property type="molecule type" value="Genomic_DNA"/>
</dbReference>
<evidence type="ECO:0000313" key="3">
    <source>
        <dbReference type="Proteomes" id="UP001221898"/>
    </source>
</evidence>
<organism evidence="2 3">
    <name type="scientific">Aldrovandia affinis</name>
    <dbReference type="NCBI Taxonomy" id="143900"/>
    <lineage>
        <taxon>Eukaryota</taxon>
        <taxon>Metazoa</taxon>
        <taxon>Chordata</taxon>
        <taxon>Craniata</taxon>
        <taxon>Vertebrata</taxon>
        <taxon>Euteleostomi</taxon>
        <taxon>Actinopterygii</taxon>
        <taxon>Neopterygii</taxon>
        <taxon>Teleostei</taxon>
        <taxon>Notacanthiformes</taxon>
        <taxon>Halosauridae</taxon>
        <taxon>Aldrovandia</taxon>
    </lineage>
</organism>
<evidence type="ECO:0000313" key="2">
    <source>
        <dbReference type="EMBL" id="KAJ8367124.1"/>
    </source>
</evidence>
<evidence type="ECO:0000256" key="1">
    <source>
        <dbReference type="SAM" id="MobiDB-lite"/>
    </source>
</evidence>
<reference evidence="2" key="1">
    <citation type="journal article" date="2023" name="Science">
        <title>Genome structures resolve the early diversification of teleost fishes.</title>
        <authorList>
            <person name="Parey E."/>
            <person name="Louis A."/>
            <person name="Montfort J."/>
            <person name="Bouchez O."/>
            <person name="Roques C."/>
            <person name="Iampietro C."/>
            <person name="Lluch J."/>
            <person name="Castinel A."/>
            <person name="Donnadieu C."/>
            <person name="Desvignes T."/>
            <person name="Floi Bucao C."/>
            <person name="Jouanno E."/>
            <person name="Wen M."/>
            <person name="Mejri S."/>
            <person name="Dirks R."/>
            <person name="Jansen H."/>
            <person name="Henkel C."/>
            <person name="Chen W.J."/>
            <person name="Zahm M."/>
            <person name="Cabau C."/>
            <person name="Klopp C."/>
            <person name="Thompson A.W."/>
            <person name="Robinson-Rechavi M."/>
            <person name="Braasch I."/>
            <person name="Lecointre G."/>
            <person name="Bobe J."/>
            <person name="Postlethwait J.H."/>
            <person name="Berthelot C."/>
            <person name="Roest Crollius H."/>
            <person name="Guiguen Y."/>
        </authorList>
    </citation>
    <scope>NUCLEOTIDE SEQUENCE</scope>
    <source>
        <strain evidence="2">NC1722</strain>
    </source>
</reference>
<protein>
    <submittedName>
        <fullName evidence="2">Uncharacterized protein</fullName>
    </submittedName>
</protein>
<gene>
    <name evidence="2" type="ORF">AAFF_G00330860</name>
</gene>
<sequence>MAVPGRTHTGEKGSSTASIKQPGTPTALADPIAGSCSVTRMEGVQIYIPSPSPKKLGGDGLYHMDS</sequence>
<keyword evidence="3" id="KW-1185">Reference proteome</keyword>